<reference evidence="1 2" key="1">
    <citation type="journal article" date="2012" name="Genome Biol.">
        <title>Sequencing three crocodilian genomes to illuminate the evolution of archosaurs and amniotes.</title>
        <authorList>
            <person name="St John J.A."/>
            <person name="Braun E.L."/>
            <person name="Isberg S.R."/>
            <person name="Miles L.G."/>
            <person name="Chong A.Y."/>
            <person name="Gongora J."/>
            <person name="Dalzell P."/>
            <person name="Moran C."/>
            <person name="Bed'hom B."/>
            <person name="Abzhanov A."/>
            <person name="Burgess S.C."/>
            <person name="Cooksey A.M."/>
            <person name="Castoe T.A."/>
            <person name="Crawford N.G."/>
            <person name="Densmore L.D."/>
            <person name="Drew J.C."/>
            <person name="Edwards S.V."/>
            <person name="Faircloth B.C."/>
            <person name="Fujita M.K."/>
            <person name="Greenwold M.J."/>
            <person name="Hoffmann F.G."/>
            <person name="Howard J.M."/>
            <person name="Iguchi T."/>
            <person name="Janes D.E."/>
            <person name="Khan S.Y."/>
            <person name="Kohno S."/>
            <person name="de Koning A.J."/>
            <person name="Lance S.L."/>
            <person name="McCarthy F.M."/>
            <person name="McCormack J.E."/>
            <person name="Merchant M.E."/>
            <person name="Peterson D.G."/>
            <person name="Pollock D.D."/>
            <person name="Pourmand N."/>
            <person name="Raney B.J."/>
            <person name="Roessler K.A."/>
            <person name="Sanford J.R."/>
            <person name="Sawyer R.H."/>
            <person name="Schmidt C.J."/>
            <person name="Triplett E.W."/>
            <person name="Tuberville T.D."/>
            <person name="Venegas-Anaya M."/>
            <person name="Howard J.T."/>
            <person name="Jarvis E.D."/>
            <person name="Guillette L.J.Jr."/>
            <person name="Glenn T.C."/>
            <person name="Green R.E."/>
            <person name="Ray D.A."/>
        </authorList>
    </citation>
    <scope>NUCLEOTIDE SEQUENCE [LARGE SCALE GENOMIC DNA]</scope>
    <source>
        <strain evidence="1">KSC_2009_1</strain>
    </source>
</reference>
<proteinExistence type="predicted"/>
<comment type="caution">
    <text evidence="1">The sequence shown here is derived from an EMBL/GenBank/DDBJ whole genome shotgun (WGS) entry which is preliminary data.</text>
</comment>
<keyword evidence="2" id="KW-1185">Reference proteome</keyword>
<sequence length="111" mass="12656">MWSSTAHLRTPLLDMTSLQSRPPAPAEETTWKLAPQQSNCCPQRLIQHSFESWRKKTSLEDGFSGVQRGTLILAQITAALPERISTRYILQPRVCLLTLKYSHTWEQTTGM</sequence>
<dbReference type="EMBL" id="AKHW03006437">
    <property type="protein sequence ID" value="KYO20039.1"/>
    <property type="molecule type" value="Genomic_DNA"/>
</dbReference>
<accession>A0A151M693</accession>
<protein>
    <submittedName>
        <fullName evidence="1">Uncharacterized protein</fullName>
    </submittedName>
</protein>
<name>A0A151M693_ALLMI</name>
<gene>
    <name evidence="1" type="ORF">Y1Q_0010635</name>
</gene>
<dbReference type="Proteomes" id="UP000050525">
    <property type="component" value="Unassembled WGS sequence"/>
</dbReference>
<evidence type="ECO:0000313" key="2">
    <source>
        <dbReference type="Proteomes" id="UP000050525"/>
    </source>
</evidence>
<dbReference type="AlphaFoldDB" id="A0A151M693"/>
<organism evidence="1 2">
    <name type="scientific">Alligator mississippiensis</name>
    <name type="common">American alligator</name>
    <dbReference type="NCBI Taxonomy" id="8496"/>
    <lineage>
        <taxon>Eukaryota</taxon>
        <taxon>Metazoa</taxon>
        <taxon>Chordata</taxon>
        <taxon>Craniata</taxon>
        <taxon>Vertebrata</taxon>
        <taxon>Euteleostomi</taxon>
        <taxon>Archelosauria</taxon>
        <taxon>Archosauria</taxon>
        <taxon>Crocodylia</taxon>
        <taxon>Alligatoridae</taxon>
        <taxon>Alligatorinae</taxon>
        <taxon>Alligator</taxon>
    </lineage>
</organism>
<evidence type="ECO:0000313" key="1">
    <source>
        <dbReference type="EMBL" id="KYO20039.1"/>
    </source>
</evidence>